<evidence type="ECO:0000313" key="6">
    <source>
        <dbReference type="Proteomes" id="UP000043763"/>
    </source>
</evidence>
<feature type="site" description="Lowers pKa of active site Tyr" evidence="3">
    <location>
        <position position="81"/>
    </location>
</feature>
<dbReference type="InterPro" id="IPR023210">
    <property type="entry name" value="NADP_OxRdtase_dom"/>
</dbReference>
<dbReference type="OrthoDB" id="306017at2"/>
<dbReference type="GO" id="GO:0016491">
    <property type="term" value="F:oxidoreductase activity"/>
    <property type="evidence" value="ECO:0007669"/>
    <property type="project" value="InterPro"/>
</dbReference>
<evidence type="ECO:0000256" key="1">
    <source>
        <dbReference type="PIRSR" id="PIRSR000097-1"/>
    </source>
</evidence>
<evidence type="ECO:0000256" key="2">
    <source>
        <dbReference type="PIRSR" id="PIRSR000097-2"/>
    </source>
</evidence>
<dbReference type="CDD" id="cd19138">
    <property type="entry name" value="AKR_YeaE"/>
    <property type="match status" value="1"/>
</dbReference>
<dbReference type="RefSeq" id="WP_048594797.1">
    <property type="nucleotide sequence ID" value="NZ_CVLB01000001.1"/>
</dbReference>
<feature type="active site" description="Proton donor" evidence="1">
    <location>
        <position position="53"/>
    </location>
</feature>
<feature type="binding site" evidence="2">
    <location>
        <position position="114"/>
    </location>
    <ligand>
        <name>substrate</name>
    </ligand>
</feature>
<dbReference type="InterPro" id="IPR036812">
    <property type="entry name" value="NAD(P)_OxRdtase_dom_sf"/>
</dbReference>
<gene>
    <name evidence="5" type="primary">yeaE</name>
    <name evidence="5" type="ORF">BRSU_1580</name>
</gene>
<accession>A0A0G4K7D5</accession>
<dbReference type="InterPro" id="IPR020471">
    <property type="entry name" value="AKR"/>
</dbReference>
<dbReference type="SUPFAM" id="SSF51430">
    <property type="entry name" value="NAD(P)-linked oxidoreductase"/>
    <property type="match status" value="1"/>
</dbReference>
<evidence type="ECO:0000259" key="4">
    <source>
        <dbReference type="Pfam" id="PF00248"/>
    </source>
</evidence>
<proteinExistence type="predicted"/>
<dbReference type="PANTHER" id="PTHR43638">
    <property type="entry name" value="OXIDOREDUCTASE, ALDO/KETO REDUCTASE FAMILY PROTEIN"/>
    <property type="match status" value="1"/>
</dbReference>
<feature type="domain" description="NADP-dependent oxidoreductase" evidence="4">
    <location>
        <begin position="16"/>
        <end position="271"/>
    </location>
</feature>
<organism evidence="5 6">
    <name type="scientific">Brachyspira suanatina</name>
    <dbReference type="NCBI Taxonomy" id="381802"/>
    <lineage>
        <taxon>Bacteria</taxon>
        <taxon>Pseudomonadati</taxon>
        <taxon>Spirochaetota</taxon>
        <taxon>Spirochaetia</taxon>
        <taxon>Brachyspirales</taxon>
        <taxon>Brachyspiraceae</taxon>
        <taxon>Brachyspira</taxon>
    </lineage>
</organism>
<dbReference type="PIRSF" id="PIRSF000097">
    <property type="entry name" value="AKR"/>
    <property type="match status" value="1"/>
</dbReference>
<dbReference type="PRINTS" id="PR00069">
    <property type="entry name" value="ALDKETRDTASE"/>
</dbReference>
<dbReference type="Gene3D" id="3.20.20.100">
    <property type="entry name" value="NADP-dependent oxidoreductase domain"/>
    <property type="match status" value="1"/>
</dbReference>
<dbReference type="Proteomes" id="UP000043763">
    <property type="component" value="Unassembled WGS sequence"/>
</dbReference>
<sequence length="285" mass="32456">MDYILLKSNNKMPNFGIGTWGLGENEAKKDKEIRSILFALNNGVKLIDTAEMYGNGMAEILIYEALKQTDIKRENIFIISKVYPHNAGKDKIFDSLKSSLKRLGLDYLDMYLLHWRGRVPLKETVECMEEAKKEGLIRDWGVSNFDVDDMKELESLKDGDKCVLNQVLYHLDSRGIEFDLAPYMKDRNISVMAYSPLGRAGELGRNIFRNNTVLEIAKKHNASASQIALAFIMKVSGYIPIPKSASRRHLAENIKSQNIILTDEDIEMINKEFPKPNKKVPLDIV</sequence>
<evidence type="ECO:0000256" key="3">
    <source>
        <dbReference type="PIRSR" id="PIRSR000097-3"/>
    </source>
</evidence>
<dbReference type="EMBL" id="CVLB01000001">
    <property type="protein sequence ID" value="CRF33651.1"/>
    <property type="molecule type" value="Genomic_DNA"/>
</dbReference>
<dbReference type="PANTHER" id="PTHR43638:SF3">
    <property type="entry name" value="ALDEHYDE REDUCTASE"/>
    <property type="match status" value="1"/>
</dbReference>
<evidence type="ECO:0000313" key="5">
    <source>
        <dbReference type="EMBL" id="CRF33651.1"/>
    </source>
</evidence>
<keyword evidence="6" id="KW-1185">Reference proteome</keyword>
<name>A0A0G4K7D5_9SPIR</name>
<reference evidence="6" key="1">
    <citation type="submission" date="2015-04" db="EMBL/GenBank/DDBJ databases">
        <authorList>
            <person name="Mushtaq Mamoona"/>
        </authorList>
    </citation>
    <scope>NUCLEOTIDE SEQUENCE [LARGE SCALE GENOMIC DNA]</scope>
    <source>
        <strain evidence="6">AN4859/03</strain>
    </source>
</reference>
<dbReference type="Pfam" id="PF00248">
    <property type="entry name" value="Aldo_ket_red"/>
    <property type="match status" value="1"/>
</dbReference>
<dbReference type="AlphaFoldDB" id="A0A0G4K7D5"/>
<protein>
    <submittedName>
        <fullName evidence="5">Uncharacterized protein YeaE</fullName>
    </submittedName>
</protein>